<reference evidence="1 2" key="1">
    <citation type="submission" date="2024-01" db="EMBL/GenBank/DDBJ databases">
        <title>The complete chloroplast genome sequence of Lithospermum erythrorhizon: insights into the phylogenetic relationship among Boraginaceae species and the maternal lineages of purple gromwells.</title>
        <authorList>
            <person name="Okada T."/>
            <person name="Watanabe K."/>
        </authorList>
    </citation>
    <scope>NUCLEOTIDE SEQUENCE [LARGE SCALE GENOMIC DNA]</scope>
</reference>
<organism evidence="1 2">
    <name type="scientific">Lithospermum erythrorhizon</name>
    <name type="common">Purple gromwell</name>
    <name type="synonym">Lithospermum officinale var. erythrorhizon</name>
    <dbReference type="NCBI Taxonomy" id="34254"/>
    <lineage>
        <taxon>Eukaryota</taxon>
        <taxon>Viridiplantae</taxon>
        <taxon>Streptophyta</taxon>
        <taxon>Embryophyta</taxon>
        <taxon>Tracheophyta</taxon>
        <taxon>Spermatophyta</taxon>
        <taxon>Magnoliopsida</taxon>
        <taxon>eudicotyledons</taxon>
        <taxon>Gunneridae</taxon>
        <taxon>Pentapetalae</taxon>
        <taxon>asterids</taxon>
        <taxon>lamiids</taxon>
        <taxon>Boraginales</taxon>
        <taxon>Boraginaceae</taxon>
        <taxon>Boraginoideae</taxon>
        <taxon>Lithospermeae</taxon>
        <taxon>Lithospermum</taxon>
    </lineage>
</organism>
<evidence type="ECO:0008006" key="3">
    <source>
        <dbReference type="Google" id="ProtNLM"/>
    </source>
</evidence>
<keyword evidence="2" id="KW-1185">Reference proteome</keyword>
<dbReference type="CDD" id="cd09272">
    <property type="entry name" value="RNase_HI_RT_Ty1"/>
    <property type="match status" value="1"/>
</dbReference>
<dbReference type="AlphaFoldDB" id="A0AAV3QBT2"/>
<gene>
    <name evidence="1" type="ORF">LIER_17395</name>
</gene>
<sequence>MYAMLCTRPDAYSVGLLHGLEHGRDLDSKKSTSGYLFTFVGGAISWQSKLQRCVALSTTEAEYIAITECCKELLWLKRLFEEIGIDQKRFTILCDSQNAIHLRKNSSLHSKSKHIQVRYHWIRDVIEEKQVFIEKVHTCDNGANMMTKVLSKGKHYACCAIDGLDIVPTSLSY</sequence>
<evidence type="ECO:0000313" key="1">
    <source>
        <dbReference type="EMBL" id="GAA0160965.1"/>
    </source>
</evidence>
<accession>A0AAV3QBT2</accession>
<proteinExistence type="predicted"/>
<comment type="caution">
    <text evidence="1">The sequence shown here is derived from an EMBL/GenBank/DDBJ whole genome shotgun (WGS) entry which is preliminary data.</text>
</comment>
<protein>
    <recommendedName>
        <fullName evidence="3">Retrovirus-related Pol polyprotein from transposon TNT 1-94</fullName>
    </recommendedName>
</protein>
<dbReference type="PANTHER" id="PTHR11439">
    <property type="entry name" value="GAG-POL-RELATED RETROTRANSPOSON"/>
    <property type="match status" value="1"/>
</dbReference>
<dbReference type="Proteomes" id="UP001454036">
    <property type="component" value="Unassembled WGS sequence"/>
</dbReference>
<dbReference type="EMBL" id="BAABME010004042">
    <property type="protein sequence ID" value="GAA0160965.1"/>
    <property type="molecule type" value="Genomic_DNA"/>
</dbReference>
<name>A0AAV3QBT2_LITER</name>
<dbReference type="PANTHER" id="PTHR11439:SF467">
    <property type="entry name" value="INTEGRASE CATALYTIC DOMAIN-CONTAINING PROTEIN"/>
    <property type="match status" value="1"/>
</dbReference>
<evidence type="ECO:0000313" key="2">
    <source>
        <dbReference type="Proteomes" id="UP001454036"/>
    </source>
</evidence>